<protein>
    <recommendedName>
        <fullName evidence="1">DNA repair protein</fullName>
    </recommendedName>
</protein>
<keyword evidence="1" id="KW-0234">DNA repair</keyword>
<dbReference type="Proteomes" id="UP001163096">
    <property type="component" value="Chromosome"/>
</dbReference>
<name>A0A9X9T8U5_METOG</name>
<gene>
    <name evidence="4" type="ORF">OU421_03885</name>
</gene>
<dbReference type="RefSeq" id="WP_268187298.1">
    <property type="nucleotide sequence ID" value="NZ_CP113361.1"/>
</dbReference>
<dbReference type="InterPro" id="IPR006978">
    <property type="entry name" value="Nre_N"/>
</dbReference>
<dbReference type="Pfam" id="PF04895">
    <property type="entry name" value="Nre_C"/>
    <property type="match status" value="1"/>
</dbReference>
<dbReference type="EMBL" id="CP113361">
    <property type="protein sequence ID" value="WAI02020.1"/>
    <property type="molecule type" value="Genomic_DNA"/>
</dbReference>
<keyword evidence="1" id="KW-0862">Zinc</keyword>
<feature type="zinc finger region" description="C4-type" evidence="1">
    <location>
        <begin position="7"/>
        <end position="21"/>
    </location>
</feature>
<reference evidence="4" key="1">
    <citation type="submission" date="2022-11" db="EMBL/GenBank/DDBJ databases">
        <title>Complete genome sequence of Methanogenium organophilum DSM 3596.</title>
        <authorList>
            <person name="Chen S.-C."/>
            <person name="Lai S.-J."/>
            <person name="You Y.-T."/>
        </authorList>
    </citation>
    <scope>NUCLEOTIDE SEQUENCE</scope>
    <source>
        <strain evidence="4">DSM 3596</strain>
    </source>
</reference>
<evidence type="ECO:0000259" key="2">
    <source>
        <dbReference type="Pfam" id="PF04894"/>
    </source>
</evidence>
<dbReference type="GO" id="GO:0006281">
    <property type="term" value="P:DNA repair"/>
    <property type="evidence" value="ECO:0007669"/>
    <property type="project" value="UniProtKB-UniRule"/>
</dbReference>
<dbReference type="Pfam" id="PF04894">
    <property type="entry name" value="Nre_N"/>
    <property type="match status" value="1"/>
</dbReference>
<dbReference type="GO" id="GO:0008270">
    <property type="term" value="F:zinc ion binding"/>
    <property type="evidence" value="ECO:0007669"/>
    <property type="project" value="UniProtKB-UniRule"/>
</dbReference>
<dbReference type="HAMAP" id="MF_02096">
    <property type="entry name" value="Nre"/>
    <property type="match status" value="1"/>
</dbReference>
<sequence>MKPGQLCSQCKGKGMCGLPRCPVMERFHSSVRVKPSDSYMGGAPSVFVGAHGYPKVTGGPLLIGESDNPEIWVEKAYTIDDIVGVRSRTIRGNTAGASRGADAMQEIALSATPLDVEVAFTRPVAFDLRFDGTIAPVGLTGDMRKIDVLDNAKTPRPVDRAVSDTDLLAADAVWDLYRDGVGVHQVSQLLSAGLLGKQRKVVPTRWSITATDDMLGKACKTVVSRNSALDEYLVFAATLHGNTIVCILTPGDFRYEMIEHWQAGSMWGGHAGAIMTDGESRKGKKGYSPIAGAYYSARLAVLDYLRTAGRSARAIVIRSVAGSYWAPLGTWVIREAARQAMAQPPTTFEDLSGAKAFATAILGNSTWEHHSTLLTEIKTQKTLFDYFS</sequence>
<evidence type="ECO:0000313" key="5">
    <source>
        <dbReference type="Proteomes" id="UP001163096"/>
    </source>
</evidence>
<comment type="domain">
    <text evidence="1">Contains a predicted C4 metal binding domain at the N-terminus, which could be a zinc finger DNA binding domain.</text>
</comment>
<keyword evidence="1" id="KW-0479">Metal-binding</keyword>
<organism evidence="4 5">
    <name type="scientific">Methanogenium organophilum</name>
    <dbReference type="NCBI Taxonomy" id="2199"/>
    <lineage>
        <taxon>Archaea</taxon>
        <taxon>Methanobacteriati</taxon>
        <taxon>Methanobacteriota</taxon>
        <taxon>Stenosarchaea group</taxon>
        <taxon>Methanomicrobia</taxon>
        <taxon>Methanomicrobiales</taxon>
        <taxon>Methanomicrobiaceae</taxon>
        <taxon>Methanogenium</taxon>
    </lineage>
</organism>
<feature type="domain" description="Archaeal Nre C-terminal" evidence="3">
    <location>
        <begin position="279"/>
        <end position="386"/>
    </location>
</feature>
<evidence type="ECO:0000259" key="3">
    <source>
        <dbReference type="Pfam" id="PF04895"/>
    </source>
</evidence>
<accession>A0A9X9T8U5</accession>
<feature type="domain" description="Archaeal Nre N-terminal" evidence="2">
    <location>
        <begin position="15"/>
        <end position="267"/>
    </location>
</feature>
<dbReference type="GeneID" id="76834213"/>
<keyword evidence="1" id="KW-0863">Zinc-finger</keyword>
<dbReference type="AlphaFoldDB" id="A0A9X9T8U5"/>
<dbReference type="PANTHER" id="PTHR38136">
    <property type="entry name" value="DNA REPAIR PROTEIN"/>
    <property type="match status" value="1"/>
</dbReference>
<dbReference type="PANTHER" id="PTHR38136:SF2">
    <property type="entry name" value="DNA REPAIR PROTEIN"/>
    <property type="match status" value="1"/>
</dbReference>
<evidence type="ECO:0000256" key="1">
    <source>
        <dbReference type="HAMAP-Rule" id="MF_02096"/>
    </source>
</evidence>
<keyword evidence="1" id="KW-0227">DNA damage</keyword>
<dbReference type="InterPro" id="IPR006979">
    <property type="entry name" value="Nre_C"/>
</dbReference>
<dbReference type="InterPro" id="IPR033167">
    <property type="entry name" value="Nre"/>
</dbReference>
<dbReference type="KEGG" id="mou:OU421_03885"/>
<comment type="function">
    <text evidence="1">Involved in DNA damage repair.</text>
</comment>
<evidence type="ECO:0000313" key="4">
    <source>
        <dbReference type="EMBL" id="WAI02020.1"/>
    </source>
</evidence>
<proteinExistence type="inferred from homology"/>
<comment type="similarity">
    <text evidence="1">Belongs to the Nre family.</text>
</comment>
<keyword evidence="5" id="KW-1185">Reference proteome</keyword>